<gene>
    <name evidence="4" type="ORF">B0T18DRAFT_389348</name>
</gene>
<feature type="compositionally biased region" description="Pro residues" evidence="2">
    <location>
        <begin position="1232"/>
        <end position="1258"/>
    </location>
</feature>
<accession>A0AA40K8J9</accession>
<evidence type="ECO:0000256" key="2">
    <source>
        <dbReference type="SAM" id="MobiDB-lite"/>
    </source>
</evidence>
<evidence type="ECO:0000259" key="3">
    <source>
        <dbReference type="Pfam" id="PF05057"/>
    </source>
</evidence>
<dbReference type="PANTHER" id="PTHR48187">
    <property type="entry name" value="LD21810P"/>
    <property type="match status" value="1"/>
</dbReference>
<feature type="region of interest" description="Disordered" evidence="2">
    <location>
        <begin position="1004"/>
        <end position="1095"/>
    </location>
</feature>
<feature type="compositionally biased region" description="Polar residues" evidence="2">
    <location>
        <begin position="885"/>
        <end position="898"/>
    </location>
</feature>
<dbReference type="Gene3D" id="3.40.50.1820">
    <property type="entry name" value="alpha/beta hydrolase"/>
    <property type="match status" value="1"/>
</dbReference>
<dbReference type="SUPFAM" id="SSF52540">
    <property type="entry name" value="P-loop containing nucleoside triphosphate hydrolases"/>
    <property type="match status" value="1"/>
</dbReference>
<dbReference type="PANTHER" id="PTHR48187:SF2">
    <property type="entry name" value="LD21810P"/>
    <property type="match status" value="1"/>
</dbReference>
<feature type="region of interest" description="Disordered" evidence="2">
    <location>
        <begin position="1172"/>
        <end position="1316"/>
    </location>
</feature>
<dbReference type="EMBL" id="JAUKUD010000003">
    <property type="protein sequence ID" value="KAK0749820.1"/>
    <property type="molecule type" value="Genomic_DNA"/>
</dbReference>
<dbReference type="SUPFAM" id="SSF53474">
    <property type="entry name" value="alpha/beta-Hydrolases"/>
    <property type="match status" value="1"/>
</dbReference>
<dbReference type="InterPro" id="IPR029058">
    <property type="entry name" value="AB_hydrolase_fold"/>
</dbReference>
<sequence>MGTINKNIARFEITAVYRHPEAKADIVLVHGLNGNPVRSWTAKNGVYWPADLLPTSLKNEHANVLVYGYNADVVTNTRTASSPSDNFIHMHAQSLITSLTQYRRSEGTGKLPIVWVAHSLGGIVTKRALLYSNDVRAHHHEDFRSIFVSSYAIIFLGTPHNGSNLASWGRMVQYMSDVVIPRRFYETESILLKTLKKDNETLQSINNHFLDIYQRFRIHMVHENHTTDIKGAKVYVVDAASASPQLPGVTYYGIEATHSGMAKFDGENAPGYRNVSTAIREWIAESTSVIKLRWEVEEEDRRLRASLESYERIRAYNPPLPSGMQNQGLGSFQTQPRLIEEISESDTIEITLPTKPPAVASTHLSAAALARQAGHTSSQPLCLEGPPTRVNSFPRDSIRRNSVRYTDEPLFIHPERFRPNSFFIGREDELRGLHEMLMEGKRRSEGTSAVLIQCLPGGGKTHLARQYVFQHKDDYPGGIYWVRAKSKREMEYWYWRIAKNEALRGLVEHRDVEELRDPKRIVAIVRKWLNSQTGWLMVLDGVQFDTPGLHEFIPDARNTSLIYTSTERAVTGDPCFDNPQVMHLGQLTARQAQELLLLEMDKRPPWSQDDQAHALELVQLMGRLPLMIHVAAQHLKATREPLSRYLKSYRSRPKAGGLPAYRAVREQLEHRGENAALNLISILVFYDQHIPVEMISLGLSALDKITPIKSYDASHRKTNLNNTIMTLIKFALLERTESDEESPSSSRSSKKSLDKHPDHLDLLRIHSVVQAFIIDTLHEEKSLNFWLERATAIWCRSYDEADRRIHDNPRVGLPDDFRRFSIHGAKLLYHLERFEKRYAGLSAHARPEVQARLDKMQGQIEQLSRTIQAKIVSGSWKEHPASVFDRSSSMSETDSVVTPSDRHSEVGWDPFLASDGETPDPTHPPVFFDPTLPQTPTEWLVPYPTKMLMPSAPEVRDEEEETVVAPATWISSASFLHHKALSTSPSLDRGSQREYDDWHDGISHHRVTQRHNPRHPDRAGWRDMTISDPRVSVSQDLARGALSTRRMESRSPSRNRVTARSDAEMELNKIRKALPAPPTDPSAGSAPLSPTRPEYLLGRNSYSKVSARKAPDAELAVTPVPFTSGLAHIISSPKSWTAATVKRLKRNVLPSRSPVPPTSPVVSLHEDGAIVPPRPIFAGSRTASPSPARPASPSPFPAPLPRRDTHHRPPNLARLTSSSTSTSPLSFSHPTQTPPPPPTRTPYTAPSPPSPGASSPPPPRRRSLSPSSSPLALSPASSPDPRLLPSPPRHARPPSYTETEPSPGRGGEMSGRRRVG</sequence>
<proteinExistence type="inferred from homology"/>
<name>A0AA40K8J9_9PEZI</name>
<feature type="compositionally biased region" description="Basic residues" evidence="2">
    <location>
        <begin position="1004"/>
        <end position="1013"/>
    </location>
</feature>
<feature type="compositionally biased region" description="Pro residues" evidence="2">
    <location>
        <begin position="1187"/>
        <end position="1200"/>
    </location>
</feature>
<evidence type="ECO:0000313" key="5">
    <source>
        <dbReference type="Proteomes" id="UP001172155"/>
    </source>
</evidence>
<evidence type="ECO:0000313" key="4">
    <source>
        <dbReference type="EMBL" id="KAK0749820.1"/>
    </source>
</evidence>
<evidence type="ECO:0000256" key="1">
    <source>
        <dbReference type="ARBA" id="ARBA00007920"/>
    </source>
</evidence>
<feature type="compositionally biased region" description="Low complexity" evidence="2">
    <location>
        <begin position="1215"/>
        <end position="1231"/>
    </location>
</feature>
<keyword evidence="5" id="KW-1185">Reference proteome</keyword>
<feature type="domain" description="DUF676" evidence="3">
    <location>
        <begin position="26"/>
        <end position="187"/>
    </location>
</feature>
<comment type="similarity">
    <text evidence="1">Belongs to the putative lipase ROG1 family.</text>
</comment>
<dbReference type="Pfam" id="PF05057">
    <property type="entry name" value="DUF676"/>
    <property type="match status" value="1"/>
</dbReference>
<dbReference type="InterPro" id="IPR007751">
    <property type="entry name" value="DUF676_lipase-like"/>
</dbReference>
<feature type="region of interest" description="Disordered" evidence="2">
    <location>
        <begin position="883"/>
        <end position="903"/>
    </location>
</feature>
<feature type="compositionally biased region" description="Low complexity" evidence="2">
    <location>
        <begin position="1264"/>
        <end position="1281"/>
    </location>
</feature>
<dbReference type="Proteomes" id="UP001172155">
    <property type="component" value="Unassembled WGS sequence"/>
</dbReference>
<feature type="compositionally biased region" description="Basic and acidic residues" evidence="2">
    <location>
        <begin position="1059"/>
        <end position="1069"/>
    </location>
</feature>
<reference evidence="4" key="1">
    <citation type="submission" date="2023-06" db="EMBL/GenBank/DDBJ databases">
        <title>Genome-scale phylogeny and comparative genomics of the fungal order Sordariales.</title>
        <authorList>
            <consortium name="Lawrence Berkeley National Laboratory"/>
            <person name="Hensen N."/>
            <person name="Bonometti L."/>
            <person name="Westerberg I."/>
            <person name="Brannstrom I.O."/>
            <person name="Guillou S."/>
            <person name="Cros-Aarteil S."/>
            <person name="Calhoun S."/>
            <person name="Haridas S."/>
            <person name="Kuo A."/>
            <person name="Mondo S."/>
            <person name="Pangilinan J."/>
            <person name="Riley R."/>
            <person name="LaButti K."/>
            <person name="Andreopoulos B."/>
            <person name="Lipzen A."/>
            <person name="Chen C."/>
            <person name="Yanf M."/>
            <person name="Daum C."/>
            <person name="Ng V."/>
            <person name="Clum A."/>
            <person name="Steindorff A."/>
            <person name="Ohm R."/>
            <person name="Martin F."/>
            <person name="Silar P."/>
            <person name="Natvig D."/>
            <person name="Lalanne C."/>
            <person name="Gautier V."/>
            <person name="Ament-velasquez S.L."/>
            <person name="Kruys A."/>
            <person name="Hutchinson M.I."/>
            <person name="Powell A.J."/>
            <person name="Barry K."/>
            <person name="Miller A.N."/>
            <person name="Grigoriev I.V."/>
            <person name="Debuchy R."/>
            <person name="Gladieux P."/>
            <person name="Thoren M.H."/>
            <person name="Johannesson H."/>
        </authorList>
    </citation>
    <scope>NUCLEOTIDE SEQUENCE</scope>
    <source>
        <strain evidence="4">SMH3187-1</strain>
    </source>
</reference>
<dbReference type="InterPro" id="IPR027417">
    <property type="entry name" value="P-loop_NTPase"/>
</dbReference>
<comment type="caution">
    <text evidence="4">The sequence shown here is derived from an EMBL/GenBank/DDBJ whole genome shotgun (WGS) entry which is preliminary data.</text>
</comment>
<dbReference type="Gene3D" id="3.40.50.300">
    <property type="entry name" value="P-loop containing nucleotide triphosphate hydrolases"/>
    <property type="match status" value="1"/>
</dbReference>
<protein>
    <recommendedName>
        <fullName evidence="3">DUF676 domain-containing protein</fullName>
    </recommendedName>
</protein>
<organism evidence="4 5">
    <name type="scientific">Schizothecium vesticola</name>
    <dbReference type="NCBI Taxonomy" id="314040"/>
    <lineage>
        <taxon>Eukaryota</taxon>
        <taxon>Fungi</taxon>
        <taxon>Dikarya</taxon>
        <taxon>Ascomycota</taxon>
        <taxon>Pezizomycotina</taxon>
        <taxon>Sordariomycetes</taxon>
        <taxon>Sordariomycetidae</taxon>
        <taxon>Sordariales</taxon>
        <taxon>Schizotheciaceae</taxon>
        <taxon>Schizothecium</taxon>
    </lineage>
</organism>